<reference evidence="5" key="1">
    <citation type="submission" date="2016-04" db="UniProtKB">
        <authorList>
            <consortium name="WormBaseParasite"/>
        </authorList>
    </citation>
    <scope>IDENTIFICATION</scope>
</reference>
<gene>
    <name evidence="3" type="ORF">NBR_LOCUS15665</name>
</gene>
<evidence type="ECO:0000256" key="1">
    <source>
        <dbReference type="ARBA" id="ARBA00007447"/>
    </source>
</evidence>
<dbReference type="Proteomes" id="UP000271162">
    <property type="component" value="Unassembled WGS sequence"/>
</dbReference>
<dbReference type="PANTHER" id="PTHR47966:SF8">
    <property type="entry name" value="ASPARTIC PROTEASE 1-RELATED"/>
    <property type="match status" value="1"/>
</dbReference>
<organism evidence="5">
    <name type="scientific">Nippostrongylus brasiliensis</name>
    <name type="common">Rat hookworm</name>
    <dbReference type="NCBI Taxonomy" id="27835"/>
    <lineage>
        <taxon>Eukaryota</taxon>
        <taxon>Metazoa</taxon>
        <taxon>Ecdysozoa</taxon>
        <taxon>Nematoda</taxon>
        <taxon>Chromadorea</taxon>
        <taxon>Rhabditida</taxon>
        <taxon>Rhabditina</taxon>
        <taxon>Rhabditomorpha</taxon>
        <taxon>Strongyloidea</taxon>
        <taxon>Heligmosomidae</taxon>
        <taxon>Nippostrongylus</taxon>
    </lineage>
</organism>
<dbReference type="AlphaFoldDB" id="A0A158R2E1"/>
<comment type="similarity">
    <text evidence="1">Belongs to the peptidase A1 family.</text>
</comment>
<reference evidence="3 4" key="2">
    <citation type="submission" date="2018-11" db="EMBL/GenBank/DDBJ databases">
        <authorList>
            <consortium name="Pathogen Informatics"/>
        </authorList>
    </citation>
    <scope>NUCLEOTIDE SEQUENCE [LARGE SCALE GENOMIC DNA]</scope>
</reference>
<dbReference type="OMA" id="WIMWINP"/>
<dbReference type="GO" id="GO:0005764">
    <property type="term" value="C:lysosome"/>
    <property type="evidence" value="ECO:0007669"/>
    <property type="project" value="TreeGrafter"/>
</dbReference>
<dbReference type="InterPro" id="IPR033121">
    <property type="entry name" value="PEPTIDASE_A1"/>
</dbReference>
<evidence type="ECO:0000313" key="3">
    <source>
        <dbReference type="EMBL" id="VDL79259.1"/>
    </source>
</evidence>
<dbReference type="Pfam" id="PF00026">
    <property type="entry name" value="Asp"/>
    <property type="match status" value="1"/>
</dbReference>
<dbReference type="InterPro" id="IPR001461">
    <property type="entry name" value="Aspartic_peptidase_A1"/>
</dbReference>
<dbReference type="GO" id="GO:0006508">
    <property type="term" value="P:proteolysis"/>
    <property type="evidence" value="ECO:0007669"/>
    <property type="project" value="InterPro"/>
</dbReference>
<dbReference type="WBParaSite" id="NBR_0001566401-mRNA-1">
    <property type="protein sequence ID" value="NBR_0001566401-mRNA-1"/>
    <property type="gene ID" value="NBR_0001566401"/>
</dbReference>
<dbReference type="STRING" id="27835.A0A158R2E1"/>
<name>A0A158R2E1_NIPBR</name>
<dbReference type="SUPFAM" id="SSF50630">
    <property type="entry name" value="Acid proteases"/>
    <property type="match status" value="1"/>
</dbReference>
<feature type="domain" description="Peptidase A1" evidence="2">
    <location>
        <begin position="1"/>
        <end position="287"/>
    </location>
</feature>
<evidence type="ECO:0000313" key="5">
    <source>
        <dbReference type="WBParaSite" id="NBR_0001566401-mRNA-1"/>
    </source>
</evidence>
<dbReference type="InterPro" id="IPR021109">
    <property type="entry name" value="Peptidase_aspartic_dom_sf"/>
</dbReference>
<dbReference type="EMBL" id="UYSL01021834">
    <property type="protein sequence ID" value="VDL79259.1"/>
    <property type="molecule type" value="Genomic_DNA"/>
</dbReference>
<proteinExistence type="inferred from homology"/>
<dbReference type="GO" id="GO:0004190">
    <property type="term" value="F:aspartic-type endopeptidase activity"/>
    <property type="evidence" value="ECO:0007669"/>
    <property type="project" value="InterPro"/>
</dbReference>
<evidence type="ECO:0000313" key="4">
    <source>
        <dbReference type="Proteomes" id="UP000271162"/>
    </source>
</evidence>
<dbReference type="CDD" id="cd05471">
    <property type="entry name" value="pepsin_like"/>
    <property type="match status" value="1"/>
</dbReference>
<keyword evidence="4" id="KW-1185">Reference proteome</keyword>
<dbReference type="InterPro" id="IPR034164">
    <property type="entry name" value="Pepsin-like_dom"/>
</dbReference>
<dbReference type="Gene3D" id="2.40.70.10">
    <property type="entry name" value="Acid Proteases"/>
    <property type="match status" value="2"/>
</dbReference>
<evidence type="ECO:0000259" key="2">
    <source>
        <dbReference type="PROSITE" id="PS51767"/>
    </source>
</evidence>
<protein>
    <submittedName>
        <fullName evidence="5">Napsin-A (inferred by orthology to a human protein)</fullName>
    </submittedName>
</protein>
<dbReference type="PROSITE" id="PS51767">
    <property type="entry name" value="PEPTIDASE_A1"/>
    <property type="match status" value="1"/>
</dbReference>
<dbReference type="PANTHER" id="PTHR47966">
    <property type="entry name" value="BETA-SITE APP-CLEAVING ENZYME, ISOFORM A-RELATED"/>
    <property type="match status" value="1"/>
</dbReference>
<sequence>MDSGSSSIWVVSGGCNSPACLGSGSARKNKKRFNWWLSSTFKLAMESFKFYYGTGEVSGFVGIDNVNIGGVTIAGQKFGIATEISHWGSTPVGGIFGMGFPKSYAVASPMQNFVRGLPSPYWIMWINPAVINPTLGQSTGLISFGQLDEKHCRPTWRWVPLSSDSDWQVALSSFQIGSYYVDTTGQAVLNEVVRVTGASWNGNIGLYMLPCSTRHRKPELKFAIHGIIYGIASNQYIVNLNHGNNRCVLGFMSTGGGRFNHGYILGAPWFRSFCNLFNYRDRNMAFSSSIAA</sequence>
<accession>A0A158R2E1</accession>